<feature type="compositionally biased region" description="Polar residues" evidence="3">
    <location>
        <begin position="971"/>
        <end position="983"/>
    </location>
</feature>
<dbReference type="InterPro" id="IPR001478">
    <property type="entry name" value="PDZ"/>
</dbReference>
<dbReference type="Pfam" id="PF00168">
    <property type="entry name" value="C2"/>
    <property type="match status" value="2"/>
</dbReference>
<feature type="compositionally biased region" description="Gly residues" evidence="3">
    <location>
        <begin position="256"/>
        <end position="268"/>
    </location>
</feature>
<dbReference type="GO" id="GO:0031267">
    <property type="term" value="F:small GTPase binding"/>
    <property type="evidence" value="ECO:0007669"/>
    <property type="project" value="InterPro"/>
</dbReference>
<dbReference type="FunFam" id="2.60.40.150:FF:000202">
    <property type="entry name" value="Uncharacterized protein, isoform B"/>
    <property type="match status" value="1"/>
</dbReference>
<dbReference type="InParanoid" id="B4N2Z6"/>
<dbReference type="GO" id="GO:0042391">
    <property type="term" value="P:regulation of membrane potential"/>
    <property type="evidence" value="ECO:0007669"/>
    <property type="project" value="TreeGrafter"/>
</dbReference>
<proteinExistence type="predicted"/>
<feature type="compositionally biased region" description="Pro residues" evidence="3">
    <location>
        <begin position="451"/>
        <end position="461"/>
    </location>
</feature>
<dbReference type="InterPro" id="IPR000008">
    <property type="entry name" value="C2_dom"/>
</dbReference>
<dbReference type="FunFam" id="2.30.42.10:FF:000204">
    <property type="entry name" value="Fife, isoform B"/>
    <property type="match status" value="1"/>
</dbReference>
<evidence type="ECO:0008006" key="8">
    <source>
        <dbReference type="Google" id="ProtNLM"/>
    </source>
</evidence>
<comment type="subcellular location">
    <subcellularLocation>
        <location evidence="2">Synapse</location>
    </subcellularLocation>
</comment>
<accession>B4N2Z6</accession>
<gene>
    <name evidence="6" type="primary">Dwil\GK12542</name>
    <name evidence="6" type="ORF">Dwil_GK12542</name>
</gene>
<dbReference type="FunFam" id="3.30.40.10:FF:000777">
    <property type="entry name" value="Fife, isoform B"/>
    <property type="match status" value="1"/>
</dbReference>
<reference evidence="6 7" key="1">
    <citation type="journal article" date="2007" name="Nature">
        <title>Evolution of genes and genomes on the Drosophila phylogeny.</title>
        <authorList>
            <consortium name="Drosophila 12 Genomes Consortium"/>
            <person name="Clark A.G."/>
            <person name="Eisen M.B."/>
            <person name="Smith D.R."/>
            <person name="Bergman C.M."/>
            <person name="Oliver B."/>
            <person name="Markow T.A."/>
            <person name="Kaufman T.C."/>
            <person name="Kellis M."/>
            <person name="Gelbart W."/>
            <person name="Iyer V.N."/>
            <person name="Pollard D.A."/>
            <person name="Sackton T.B."/>
            <person name="Larracuente A.M."/>
            <person name="Singh N.D."/>
            <person name="Abad J.P."/>
            <person name="Abt D.N."/>
            <person name="Adryan B."/>
            <person name="Aguade M."/>
            <person name="Akashi H."/>
            <person name="Anderson W.W."/>
            <person name="Aquadro C.F."/>
            <person name="Ardell D.H."/>
            <person name="Arguello R."/>
            <person name="Artieri C.G."/>
            <person name="Barbash D.A."/>
            <person name="Barker D."/>
            <person name="Barsanti P."/>
            <person name="Batterham P."/>
            <person name="Batzoglou S."/>
            <person name="Begun D."/>
            <person name="Bhutkar A."/>
            <person name="Blanco E."/>
            <person name="Bosak S.A."/>
            <person name="Bradley R.K."/>
            <person name="Brand A.D."/>
            <person name="Brent M.R."/>
            <person name="Brooks A.N."/>
            <person name="Brown R.H."/>
            <person name="Butlin R.K."/>
            <person name="Caggese C."/>
            <person name="Calvi B.R."/>
            <person name="Bernardo de Carvalho A."/>
            <person name="Caspi A."/>
            <person name="Castrezana S."/>
            <person name="Celniker S.E."/>
            <person name="Chang J.L."/>
            <person name="Chapple C."/>
            <person name="Chatterji S."/>
            <person name="Chinwalla A."/>
            <person name="Civetta A."/>
            <person name="Clifton S.W."/>
            <person name="Comeron J.M."/>
            <person name="Costello J.C."/>
            <person name="Coyne J.A."/>
            <person name="Daub J."/>
            <person name="David R.G."/>
            <person name="Delcher A.L."/>
            <person name="Delehaunty K."/>
            <person name="Do C.B."/>
            <person name="Ebling H."/>
            <person name="Edwards K."/>
            <person name="Eickbush T."/>
            <person name="Evans J.D."/>
            <person name="Filipski A."/>
            <person name="Findeiss S."/>
            <person name="Freyhult E."/>
            <person name="Fulton L."/>
            <person name="Fulton R."/>
            <person name="Garcia A.C."/>
            <person name="Gardiner A."/>
            <person name="Garfield D.A."/>
            <person name="Garvin B.E."/>
            <person name="Gibson G."/>
            <person name="Gilbert D."/>
            <person name="Gnerre S."/>
            <person name="Godfrey J."/>
            <person name="Good R."/>
            <person name="Gotea V."/>
            <person name="Gravely B."/>
            <person name="Greenberg A.J."/>
            <person name="Griffiths-Jones S."/>
            <person name="Gross S."/>
            <person name="Guigo R."/>
            <person name="Gustafson E.A."/>
            <person name="Haerty W."/>
            <person name="Hahn M.W."/>
            <person name="Halligan D.L."/>
            <person name="Halpern A.L."/>
            <person name="Halter G.M."/>
            <person name="Han M.V."/>
            <person name="Heger A."/>
            <person name="Hillier L."/>
            <person name="Hinrichs A.S."/>
            <person name="Holmes I."/>
            <person name="Hoskins R.A."/>
            <person name="Hubisz M.J."/>
            <person name="Hultmark D."/>
            <person name="Huntley M.A."/>
            <person name="Jaffe D.B."/>
            <person name="Jagadeeshan S."/>
            <person name="Jeck W.R."/>
            <person name="Johnson J."/>
            <person name="Jones C.D."/>
            <person name="Jordan W.C."/>
            <person name="Karpen G.H."/>
            <person name="Kataoka E."/>
            <person name="Keightley P.D."/>
            <person name="Kheradpour P."/>
            <person name="Kirkness E.F."/>
            <person name="Koerich L.B."/>
            <person name="Kristiansen K."/>
            <person name="Kudrna D."/>
            <person name="Kulathinal R.J."/>
            <person name="Kumar S."/>
            <person name="Kwok R."/>
            <person name="Lander E."/>
            <person name="Langley C.H."/>
            <person name="Lapoint R."/>
            <person name="Lazzaro B.P."/>
            <person name="Lee S.J."/>
            <person name="Levesque L."/>
            <person name="Li R."/>
            <person name="Lin C.F."/>
            <person name="Lin M.F."/>
            <person name="Lindblad-Toh K."/>
            <person name="Llopart A."/>
            <person name="Long M."/>
            <person name="Low L."/>
            <person name="Lozovsky E."/>
            <person name="Lu J."/>
            <person name="Luo M."/>
            <person name="Machado C.A."/>
            <person name="Makalowski W."/>
            <person name="Marzo M."/>
            <person name="Matsuda M."/>
            <person name="Matzkin L."/>
            <person name="McAllister B."/>
            <person name="McBride C.S."/>
            <person name="McKernan B."/>
            <person name="McKernan K."/>
            <person name="Mendez-Lago M."/>
            <person name="Minx P."/>
            <person name="Mollenhauer M.U."/>
            <person name="Montooth K."/>
            <person name="Mount S.M."/>
            <person name="Mu X."/>
            <person name="Myers E."/>
            <person name="Negre B."/>
            <person name="Newfeld S."/>
            <person name="Nielsen R."/>
            <person name="Noor M.A."/>
            <person name="O'Grady P."/>
            <person name="Pachter L."/>
            <person name="Papaceit M."/>
            <person name="Parisi M.J."/>
            <person name="Parisi M."/>
            <person name="Parts L."/>
            <person name="Pedersen J.S."/>
            <person name="Pesole G."/>
            <person name="Phillippy A.M."/>
            <person name="Ponting C.P."/>
            <person name="Pop M."/>
            <person name="Porcelli D."/>
            <person name="Powell J.R."/>
            <person name="Prohaska S."/>
            <person name="Pruitt K."/>
            <person name="Puig M."/>
            <person name="Quesneville H."/>
            <person name="Ram K.R."/>
            <person name="Rand D."/>
            <person name="Rasmussen M.D."/>
            <person name="Reed L.K."/>
            <person name="Reenan R."/>
            <person name="Reily A."/>
            <person name="Remington K.A."/>
            <person name="Rieger T.T."/>
            <person name="Ritchie M.G."/>
            <person name="Robin C."/>
            <person name="Rogers Y.H."/>
            <person name="Rohde C."/>
            <person name="Rozas J."/>
            <person name="Rubenfield M.J."/>
            <person name="Ruiz A."/>
            <person name="Russo S."/>
            <person name="Salzberg S.L."/>
            <person name="Sanchez-Gracia A."/>
            <person name="Saranga D.J."/>
            <person name="Sato H."/>
            <person name="Schaeffer S.W."/>
            <person name="Schatz M.C."/>
            <person name="Schlenke T."/>
            <person name="Schwartz R."/>
            <person name="Segarra C."/>
            <person name="Singh R.S."/>
            <person name="Sirot L."/>
            <person name="Sirota M."/>
            <person name="Sisneros N.B."/>
            <person name="Smith C.D."/>
            <person name="Smith T.F."/>
            <person name="Spieth J."/>
            <person name="Stage D.E."/>
            <person name="Stark A."/>
            <person name="Stephan W."/>
            <person name="Strausberg R.L."/>
            <person name="Strempel S."/>
            <person name="Sturgill D."/>
            <person name="Sutton G."/>
            <person name="Sutton G.G."/>
            <person name="Tao W."/>
            <person name="Teichmann S."/>
            <person name="Tobari Y.N."/>
            <person name="Tomimura Y."/>
            <person name="Tsolas J.M."/>
            <person name="Valente V.L."/>
            <person name="Venter E."/>
            <person name="Venter J.C."/>
            <person name="Vicario S."/>
            <person name="Vieira F.G."/>
            <person name="Vilella A.J."/>
            <person name="Villasante A."/>
            <person name="Walenz B."/>
            <person name="Wang J."/>
            <person name="Wasserman M."/>
            <person name="Watts T."/>
            <person name="Wilson D."/>
            <person name="Wilson R.K."/>
            <person name="Wing R.A."/>
            <person name="Wolfner M.F."/>
            <person name="Wong A."/>
            <person name="Wong G.K."/>
            <person name="Wu C.I."/>
            <person name="Wu G."/>
            <person name="Yamamoto D."/>
            <person name="Yang H.P."/>
            <person name="Yang S.P."/>
            <person name="Yorke J.A."/>
            <person name="Yoshida K."/>
            <person name="Zdobnov E."/>
            <person name="Zhang P."/>
            <person name="Zhang Y."/>
            <person name="Zimin A.V."/>
            <person name="Baldwin J."/>
            <person name="Abdouelleil A."/>
            <person name="Abdulkadir J."/>
            <person name="Abebe A."/>
            <person name="Abera B."/>
            <person name="Abreu J."/>
            <person name="Acer S.C."/>
            <person name="Aftuck L."/>
            <person name="Alexander A."/>
            <person name="An P."/>
            <person name="Anderson E."/>
            <person name="Anderson S."/>
            <person name="Arachi H."/>
            <person name="Azer M."/>
            <person name="Bachantsang P."/>
            <person name="Barry A."/>
            <person name="Bayul T."/>
            <person name="Berlin A."/>
            <person name="Bessette D."/>
            <person name="Bloom T."/>
            <person name="Blye J."/>
            <person name="Boguslavskiy L."/>
            <person name="Bonnet C."/>
            <person name="Boukhgalter B."/>
            <person name="Bourzgui I."/>
            <person name="Brown A."/>
            <person name="Cahill P."/>
            <person name="Channer S."/>
            <person name="Cheshatsang Y."/>
            <person name="Chuda L."/>
            <person name="Citroen M."/>
            <person name="Collymore A."/>
            <person name="Cooke P."/>
            <person name="Costello M."/>
            <person name="D'Aco K."/>
            <person name="Daza R."/>
            <person name="De Haan G."/>
            <person name="DeGray S."/>
            <person name="DeMaso C."/>
            <person name="Dhargay N."/>
            <person name="Dooley K."/>
            <person name="Dooley E."/>
            <person name="Doricent M."/>
            <person name="Dorje P."/>
            <person name="Dorjee K."/>
            <person name="Dupes A."/>
            <person name="Elong R."/>
            <person name="Falk J."/>
            <person name="Farina A."/>
            <person name="Faro S."/>
            <person name="Ferguson D."/>
            <person name="Fisher S."/>
            <person name="Foley C.D."/>
            <person name="Franke A."/>
            <person name="Friedrich D."/>
            <person name="Gadbois L."/>
            <person name="Gearin G."/>
            <person name="Gearin C.R."/>
            <person name="Giannoukos G."/>
            <person name="Goode T."/>
            <person name="Graham J."/>
            <person name="Grandbois E."/>
            <person name="Grewal S."/>
            <person name="Gyaltsen K."/>
            <person name="Hafez N."/>
            <person name="Hagos B."/>
            <person name="Hall J."/>
            <person name="Henson C."/>
            <person name="Hollinger A."/>
            <person name="Honan T."/>
            <person name="Huard M.D."/>
            <person name="Hughes L."/>
            <person name="Hurhula B."/>
            <person name="Husby M.E."/>
            <person name="Kamat A."/>
            <person name="Kanga B."/>
            <person name="Kashin S."/>
            <person name="Khazanovich D."/>
            <person name="Kisner P."/>
            <person name="Lance K."/>
            <person name="Lara M."/>
            <person name="Lee W."/>
            <person name="Lennon N."/>
            <person name="Letendre F."/>
            <person name="LeVine R."/>
            <person name="Lipovsky A."/>
            <person name="Liu X."/>
            <person name="Liu J."/>
            <person name="Liu S."/>
            <person name="Lokyitsang T."/>
            <person name="Lokyitsang Y."/>
            <person name="Lubonja R."/>
            <person name="Lui A."/>
            <person name="MacDonald P."/>
            <person name="Magnisalis V."/>
            <person name="Maru K."/>
            <person name="Matthews C."/>
            <person name="McCusker W."/>
            <person name="McDonough S."/>
            <person name="Mehta T."/>
            <person name="Meldrim J."/>
            <person name="Meneus L."/>
            <person name="Mihai O."/>
            <person name="Mihalev A."/>
            <person name="Mihova T."/>
            <person name="Mittelman R."/>
            <person name="Mlenga V."/>
            <person name="Montmayeur A."/>
            <person name="Mulrain L."/>
            <person name="Navidi A."/>
            <person name="Naylor J."/>
            <person name="Negash T."/>
            <person name="Nguyen T."/>
            <person name="Nguyen N."/>
            <person name="Nicol R."/>
            <person name="Norbu C."/>
            <person name="Norbu N."/>
            <person name="Novod N."/>
            <person name="O'Neill B."/>
            <person name="Osman S."/>
            <person name="Markiewicz E."/>
            <person name="Oyono O.L."/>
            <person name="Patti C."/>
            <person name="Phunkhang P."/>
            <person name="Pierre F."/>
            <person name="Priest M."/>
            <person name="Raghuraman S."/>
            <person name="Rege F."/>
            <person name="Reyes R."/>
            <person name="Rise C."/>
            <person name="Rogov P."/>
            <person name="Ross K."/>
            <person name="Ryan E."/>
            <person name="Settipalli S."/>
            <person name="Shea T."/>
            <person name="Sherpa N."/>
            <person name="Shi L."/>
            <person name="Shih D."/>
            <person name="Sparrow T."/>
            <person name="Spaulding J."/>
            <person name="Stalker J."/>
            <person name="Stange-Thomann N."/>
            <person name="Stavropoulos S."/>
            <person name="Stone C."/>
            <person name="Strader C."/>
            <person name="Tesfaye S."/>
            <person name="Thomson T."/>
            <person name="Thoulutsang Y."/>
            <person name="Thoulutsang D."/>
            <person name="Topham K."/>
            <person name="Topping I."/>
            <person name="Tsamla T."/>
            <person name="Vassiliev H."/>
            <person name="Vo A."/>
            <person name="Wangchuk T."/>
            <person name="Wangdi T."/>
            <person name="Weiand M."/>
            <person name="Wilkinson J."/>
            <person name="Wilson A."/>
            <person name="Yadav S."/>
            <person name="Young G."/>
            <person name="Yu Q."/>
            <person name="Zembek L."/>
            <person name="Zhong D."/>
            <person name="Zimmer A."/>
            <person name="Zwirko Z."/>
            <person name="Jaffe D.B."/>
            <person name="Alvarez P."/>
            <person name="Brockman W."/>
            <person name="Butler J."/>
            <person name="Chin C."/>
            <person name="Gnerre S."/>
            <person name="Grabherr M."/>
            <person name="Kleber M."/>
            <person name="Mauceli E."/>
            <person name="MacCallum I."/>
        </authorList>
    </citation>
    <scope>NUCLEOTIDE SEQUENCE [LARGE SCALE GENOMIC DNA]</scope>
    <source>
        <strain evidence="7">Tucson 14030-0811.24</strain>
    </source>
</reference>
<feature type="compositionally biased region" description="Low complexity" evidence="3">
    <location>
        <begin position="1006"/>
        <end position="1017"/>
    </location>
</feature>
<dbReference type="SUPFAM" id="SSF49562">
    <property type="entry name" value="C2 domain (Calcium/lipid-binding domain, CaLB)"/>
    <property type="match status" value="2"/>
</dbReference>
<dbReference type="InterPro" id="IPR013083">
    <property type="entry name" value="Znf_RING/FYVE/PHD"/>
</dbReference>
<feature type="region of interest" description="Disordered" evidence="3">
    <location>
        <begin position="1123"/>
        <end position="1161"/>
    </location>
</feature>
<dbReference type="InterPro" id="IPR035892">
    <property type="entry name" value="C2_domain_sf"/>
</dbReference>
<evidence type="ECO:0000256" key="1">
    <source>
        <dbReference type="ARBA" id="ARBA00023018"/>
    </source>
</evidence>
<evidence type="ECO:0000256" key="2">
    <source>
        <dbReference type="ARBA" id="ARBA00034103"/>
    </source>
</evidence>
<feature type="region of interest" description="Disordered" evidence="3">
    <location>
        <begin position="55"/>
        <end position="119"/>
    </location>
</feature>
<dbReference type="FunCoup" id="B4N2Z6">
    <property type="interactions" value="6"/>
</dbReference>
<dbReference type="Gene3D" id="3.30.40.10">
    <property type="entry name" value="Zinc/RING finger domain, C3HC4 (zinc finger)"/>
    <property type="match status" value="1"/>
</dbReference>
<feature type="domain" description="C2" evidence="4">
    <location>
        <begin position="663"/>
        <end position="790"/>
    </location>
</feature>
<name>B4N2Z6_DROWI</name>
<dbReference type="SUPFAM" id="SSF50156">
    <property type="entry name" value="PDZ domain-like"/>
    <property type="match status" value="1"/>
</dbReference>
<dbReference type="GO" id="GO:0048167">
    <property type="term" value="P:regulation of synaptic plasticity"/>
    <property type="evidence" value="ECO:0007669"/>
    <property type="project" value="TreeGrafter"/>
</dbReference>
<sequence length="1359" mass="148227">MLPTNVMTFMKKMVATDEQTSERQQHATDSGGGASNTGALNKMKATLSSSLLTVTDKVNKMSPRPSLVPTDADTSGSYGSPSYQQQQQQQQQESGGNVNNNNNNTGATGAGGAGAKQQEPGRRAGACRVCLKSFKPDDYHKTCFECQQRVCEDCASYSKLDEHEDATMWRCSVCRRKMASRVCIPQDSTDSMLDVPVLEALQRRHSDAKLGSSTQTLAPSNGAALAPPRSPELRRHSDVSPASLKELERQLKGNKTPGGDGDWRGGGRSMAPSRSNSPPRGGELEPAFGAPLSRMQSRRGSRVARQHSYDDDMKTGPVGGSMPGGGPAADGPGLGIPAMPRRKSAYDVFAPGLMQGVVPGAGAGATPASQLQRSPGEGGGGGIMPPMQLPGSRRPSFRVPHASEDLQNDDSPGSPDKGSPVLTVDDDRRMRRRGSQLPDIAMLQNRGALPTAPPASIPPPMASFTGPNLEDLEAPRRQTSMDGEAIRIVIHDVDSGPICASKRRIILRRDPTDKAHRTRGFGMRVVGGKTGADGRLFAYIVWTVPGGAAEKNGLQQGDKILEWNGMSLIDRSFEEVCSIMDRTGDIVELLVEHATDFRMCDLFDENLPPGNSGGQSGPRRSGDGPVGLGLIAEPETTTDKSPASPTRRKLPKTPEQIAREKLVSGRVQIQVWYHAERNELVVSLMAADDLALRDEAYGHGNLPEAYAKVRILPKCGDGSVQQTEVSRPTQNPIWNATLTFAHVKADSLMDRYIDIQLWDLVPHTESIFLGECNIELQQAFLDDQAIWCRLEDPKGLRGISISKSPSVSPRGSIATGAGAPCGDVTRLLRRDYNMQRSISDDVDSIGDGATLLHPDHAWIAGSRRGSSQSETMEVEVYQLGKDFSRSLPGSRRSSFQDAEQKRLEEDAMATPPTSYLVGRRRSSVARRDPDEILKSLKAVRGELGRTMSLGQEQQHKRMGSRRASRVGLPSGPNSRKSSILDLSQQQQQQLQQLQQLQQQQHLQQHQHLQLQQQQQHLPMGIGNTETSPPSDDEDKRFRPRWKGSGTQLPPQSPKQALSRLKQAASVSNVTQERQSQLLGSNLGSETNPQSSTLRKSSMINLRAGQEMLTAGQLQQRKGSMFQLGESQLQSQSQSQTQSLQRKGSMYVGSDSPTAMGTPTRKGSVYQRISTDQCGDSPQRKQSVVKTLSGSYVNVSAITGSESSYGLKLGPSQIHPKGYRLTMARYGELKMGFVKIKGNVEVELICARNIVNEDCETPPDTYVKCYIKDGERLRHKKKTRVVRHSAEPFYKQTIKYQSADVFGRNIVIMVWQRCVGFEHNQGLGGTEVNLDKVNIGQHISGWYPLFPMHSYGGSDSDNSP</sequence>
<dbReference type="Gene3D" id="2.60.40.150">
    <property type="entry name" value="C2 domain"/>
    <property type="match status" value="2"/>
</dbReference>
<evidence type="ECO:0000313" key="6">
    <source>
        <dbReference type="EMBL" id="EDW78735.2"/>
    </source>
</evidence>
<feature type="region of interest" description="Disordered" evidence="3">
    <location>
        <begin position="885"/>
        <end position="924"/>
    </location>
</feature>
<evidence type="ECO:0000259" key="4">
    <source>
        <dbReference type="PROSITE" id="PS50004"/>
    </source>
</evidence>
<dbReference type="KEGG" id="dwi:6644985"/>
<dbReference type="CDD" id="cd06714">
    <property type="entry name" value="PDZ_RIM-like"/>
    <property type="match status" value="1"/>
</dbReference>
<feature type="domain" description="PDZ" evidence="5">
    <location>
        <begin position="504"/>
        <end position="595"/>
    </location>
</feature>
<dbReference type="SUPFAM" id="SSF57903">
    <property type="entry name" value="FYVE/PHD zinc finger"/>
    <property type="match status" value="1"/>
</dbReference>
<dbReference type="SMART" id="SM00228">
    <property type="entry name" value="PDZ"/>
    <property type="match status" value="1"/>
</dbReference>
<dbReference type="CDD" id="cd15751">
    <property type="entry name" value="FYVE_BSN_PCLO"/>
    <property type="match status" value="1"/>
</dbReference>
<dbReference type="Proteomes" id="UP000007798">
    <property type="component" value="Unassembled WGS sequence"/>
</dbReference>
<feature type="compositionally biased region" description="Polar residues" evidence="3">
    <location>
        <begin position="1044"/>
        <end position="1055"/>
    </location>
</feature>
<dbReference type="STRING" id="7260.B4N2Z6"/>
<dbReference type="InterPro" id="IPR039032">
    <property type="entry name" value="Rim-like"/>
</dbReference>
<dbReference type="SMR" id="B4N2Z6"/>
<dbReference type="PANTHER" id="PTHR12157:SF24">
    <property type="entry name" value="FIFE, ISOFORM D"/>
    <property type="match status" value="1"/>
</dbReference>
<evidence type="ECO:0000256" key="3">
    <source>
        <dbReference type="SAM" id="MobiDB-lite"/>
    </source>
</evidence>
<feature type="compositionally biased region" description="Polar residues" evidence="3">
    <location>
        <begin position="1064"/>
        <end position="1094"/>
    </location>
</feature>
<feature type="compositionally biased region" description="Low complexity" evidence="3">
    <location>
        <begin position="75"/>
        <end position="107"/>
    </location>
</feature>
<feature type="compositionally biased region" description="Basic residues" evidence="3">
    <location>
        <begin position="296"/>
        <end position="305"/>
    </location>
</feature>
<dbReference type="InterPro" id="IPR036034">
    <property type="entry name" value="PDZ_sf"/>
</dbReference>
<dbReference type="SMART" id="SM00239">
    <property type="entry name" value="C2"/>
    <property type="match status" value="2"/>
</dbReference>
<dbReference type="InterPro" id="IPR011011">
    <property type="entry name" value="Znf_FYVE_PHD"/>
</dbReference>
<dbReference type="PROSITE" id="PS50106">
    <property type="entry name" value="PDZ"/>
    <property type="match status" value="1"/>
</dbReference>
<dbReference type="Gene3D" id="2.30.42.10">
    <property type="match status" value="1"/>
</dbReference>
<dbReference type="Pfam" id="PF00595">
    <property type="entry name" value="PDZ"/>
    <property type="match status" value="1"/>
</dbReference>
<dbReference type="PROSITE" id="PS50004">
    <property type="entry name" value="C2"/>
    <property type="match status" value="2"/>
</dbReference>
<feature type="region of interest" description="Disordered" evidence="3">
    <location>
        <begin position="364"/>
        <end position="469"/>
    </location>
</feature>
<feature type="compositionally biased region" description="Low complexity" evidence="3">
    <location>
        <begin position="1123"/>
        <end position="1140"/>
    </location>
</feature>
<dbReference type="EMBL" id="CH964062">
    <property type="protein sequence ID" value="EDW78735.2"/>
    <property type="molecule type" value="Genomic_DNA"/>
</dbReference>
<dbReference type="PANTHER" id="PTHR12157">
    <property type="entry name" value="REGULATING SYNAPTIC MEMBRANE EXOCYTOSIS PROTEIN"/>
    <property type="match status" value="1"/>
</dbReference>
<feature type="region of interest" description="Disordered" evidence="3">
    <location>
        <begin position="943"/>
        <end position="983"/>
    </location>
</feature>
<dbReference type="OrthoDB" id="10059918at2759"/>
<dbReference type="GO" id="GO:0044325">
    <property type="term" value="F:transmembrane transporter binding"/>
    <property type="evidence" value="ECO:0007669"/>
    <property type="project" value="TreeGrafter"/>
</dbReference>
<keyword evidence="7" id="KW-1185">Reference proteome</keyword>
<keyword evidence="1" id="KW-0770">Synapse</keyword>
<dbReference type="GO" id="GO:0048791">
    <property type="term" value="P:calcium ion-regulated exocytosis of neurotransmitter"/>
    <property type="evidence" value="ECO:0007669"/>
    <property type="project" value="TreeGrafter"/>
</dbReference>
<feature type="domain" description="C2" evidence="4">
    <location>
        <begin position="1215"/>
        <end position="1342"/>
    </location>
</feature>
<dbReference type="eggNOG" id="KOG3528">
    <property type="taxonomic scope" value="Eukaryota"/>
</dbReference>
<dbReference type="GO" id="GO:0050806">
    <property type="term" value="P:positive regulation of synaptic transmission"/>
    <property type="evidence" value="ECO:0007669"/>
    <property type="project" value="TreeGrafter"/>
</dbReference>
<feature type="region of interest" description="Disordered" evidence="3">
    <location>
        <begin position="608"/>
        <end position="652"/>
    </location>
</feature>
<dbReference type="GO" id="GO:0042734">
    <property type="term" value="C:presynaptic membrane"/>
    <property type="evidence" value="ECO:0007669"/>
    <property type="project" value="TreeGrafter"/>
</dbReference>
<dbReference type="GO" id="GO:0048788">
    <property type="term" value="C:cytoskeleton of presynaptic active zone"/>
    <property type="evidence" value="ECO:0007669"/>
    <property type="project" value="TreeGrafter"/>
</dbReference>
<feature type="region of interest" description="Disordered" evidence="3">
    <location>
        <begin position="206"/>
        <end position="332"/>
    </location>
</feature>
<evidence type="ECO:0000313" key="7">
    <source>
        <dbReference type="Proteomes" id="UP000007798"/>
    </source>
</evidence>
<feature type="region of interest" description="Disordered" evidence="3">
    <location>
        <begin position="1006"/>
        <end position="1094"/>
    </location>
</feature>
<feature type="region of interest" description="Disordered" evidence="3">
    <location>
        <begin position="16"/>
        <end position="39"/>
    </location>
</feature>
<dbReference type="FunFam" id="2.60.40.150:FF:000257">
    <property type="entry name" value="Uncharacterized protein, isoform B"/>
    <property type="match status" value="1"/>
</dbReference>
<evidence type="ECO:0000259" key="5">
    <source>
        <dbReference type="PROSITE" id="PS50106"/>
    </source>
</evidence>
<protein>
    <recommendedName>
        <fullName evidence="8">Regulating synaptic membrane exocytosis protein 2</fullName>
    </recommendedName>
</protein>
<feature type="compositionally biased region" description="Gly residues" evidence="3">
    <location>
        <begin position="317"/>
        <end position="332"/>
    </location>
</feature>
<organism evidence="6 7">
    <name type="scientific">Drosophila willistoni</name>
    <name type="common">Fruit fly</name>
    <dbReference type="NCBI Taxonomy" id="7260"/>
    <lineage>
        <taxon>Eukaryota</taxon>
        <taxon>Metazoa</taxon>
        <taxon>Ecdysozoa</taxon>
        <taxon>Arthropoda</taxon>
        <taxon>Hexapoda</taxon>
        <taxon>Insecta</taxon>
        <taxon>Pterygota</taxon>
        <taxon>Neoptera</taxon>
        <taxon>Endopterygota</taxon>
        <taxon>Diptera</taxon>
        <taxon>Brachycera</taxon>
        <taxon>Muscomorpha</taxon>
        <taxon>Ephydroidea</taxon>
        <taxon>Drosophilidae</taxon>
        <taxon>Drosophila</taxon>
        <taxon>Sophophora</taxon>
    </lineage>
</organism>
<dbReference type="CDD" id="cd04031">
    <property type="entry name" value="C2A_RIM1alpha"/>
    <property type="match status" value="1"/>
</dbReference>
<dbReference type="HOGENOM" id="CLU_009277_2_0_1"/>